<dbReference type="Gene3D" id="1.10.10.10">
    <property type="entry name" value="Winged helix-like DNA-binding domain superfamily/Winged helix DNA-binding domain"/>
    <property type="match status" value="1"/>
</dbReference>
<feature type="domain" description="HTH marR-type" evidence="4">
    <location>
        <begin position="16"/>
        <end position="148"/>
    </location>
</feature>
<dbReference type="InterPro" id="IPR036388">
    <property type="entry name" value="WH-like_DNA-bd_sf"/>
</dbReference>
<name>A0A1W1ZLI5_9FIRM</name>
<dbReference type="EMBL" id="FWXI01000004">
    <property type="protein sequence ID" value="SMC48948.1"/>
    <property type="molecule type" value="Genomic_DNA"/>
</dbReference>
<evidence type="ECO:0000256" key="3">
    <source>
        <dbReference type="ARBA" id="ARBA00023163"/>
    </source>
</evidence>
<organism evidence="5 6">
    <name type="scientific">Sporomusa malonica</name>
    <dbReference type="NCBI Taxonomy" id="112901"/>
    <lineage>
        <taxon>Bacteria</taxon>
        <taxon>Bacillati</taxon>
        <taxon>Bacillota</taxon>
        <taxon>Negativicutes</taxon>
        <taxon>Selenomonadales</taxon>
        <taxon>Sporomusaceae</taxon>
        <taxon>Sporomusa</taxon>
    </lineage>
</organism>
<dbReference type="PROSITE" id="PS50995">
    <property type="entry name" value="HTH_MARR_2"/>
    <property type="match status" value="1"/>
</dbReference>
<dbReference type="RefSeq" id="WP_245823822.1">
    <property type="nucleotide sequence ID" value="NZ_CP155572.1"/>
</dbReference>
<dbReference type="SMART" id="SM00347">
    <property type="entry name" value="HTH_MARR"/>
    <property type="match status" value="1"/>
</dbReference>
<dbReference type="PANTHER" id="PTHR42756">
    <property type="entry name" value="TRANSCRIPTIONAL REGULATOR, MARR"/>
    <property type="match status" value="1"/>
</dbReference>
<dbReference type="Pfam" id="PF01047">
    <property type="entry name" value="MarR"/>
    <property type="match status" value="1"/>
</dbReference>
<dbReference type="InterPro" id="IPR000835">
    <property type="entry name" value="HTH_MarR-typ"/>
</dbReference>
<dbReference type="GO" id="GO:0003700">
    <property type="term" value="F:DNA-binding transcription factor activity"/>
    <property type="evidence" value="ECO:0007669"/>
    <property type="project" value="InterPro"/>
</dbReference>
<dbReference type="InterPro" id="IPR036390">
    <property type="entry name" value="WH_DNA-bd_sf"/>
</dbReference>
<protein>
    <submittedName>
        <fullName evidence="5">DNA-binding transcriptional regulator, MarR family</fullName>
    </submittedName>
</protein>
<evidence type="ECO:0000313" key="5">
    <source>
        <dbReference type="EMBL" id="SMC48948.1"/>
    </source>
</evidence>
<dbReference type="Proteomes" id="UP000192738">
    <property type="component" value="Unassembled WGS sequence"/>
</dbReference>
<dbReference type="PANTHER" id="PTHR42756:SF2">
    <property type="entry name" value="MARR FAMILY REGULATORY PROTEIN"/>
    <property type="match status" value="1"/>
</dbReference>
<dbReference type="AlphaFoldDB" id="A0A1W1ZLI5"/>
<gene>
    <name evidence="5" type="ORF">SAMN04488500_10424</name>
</gene>
<keyword evidence="2 5" id="KW-0238">DNA-binding</keyword>
<sequence length="157" mass="18525">MKLIIIYGGIIISKLKNKVLREVGALARCIQSISDIKFREIKLQRGQFIFLTRICEYPGINLIDLSNILKVDKTTTTKAVQKLMDEGYVLRERSDEDKRMWHLFPSAKAQNVYSYLIEEENRNIECCFTGFSPEDRETVLKLLKRMRENIEQDWKEF</sequence>
<evidence type="ECO:0000259" key="4">
    <source>
        <dbReference type="PROSITE" id="PS50995"/>
    </source>
</evidence>
<proteinExistence type="predicted"/>
<accession>A0A1W1ZLI5</accession>
<reference evidence="5 6" key="1">
    <citation type="submission" date="2017-04" db="EMBL/GenBank/DDBJ databases">
        <authorList>
            <person name="Afonso C.L."/>
            <person name="Miller P.J."/>
            <person name="Scott M.A."/>
            <person name="Spackman E."/>
            <person name="Goraichik I."/>
            <person name="Dimitrov K.M."/>
            <person name="Suarez D.L."/>
            <person name="Swayne D.E."/>
        </authorList>
    </citation>
    <scope>NUCLEOTIDE SEQUENCE [LARGE SCALE GENOMIC DNA]</scope>
    <source>
        <strain evidence="5 6">DSM 5090</strain>
    </source>
</reference>
<evidence type="ECO:0000256" key="1">
    <source>
        <dbReference type="ARBA" id="ARBA00023015"/>
    </source>
</evidence>
<keyword evidence="6" id="KW-1185">Reference proteome</keyword>
<evidence type="ECO:0000256" key="2">
    <source>
        <dbReference type="ARBA" id="ARBA00023125"/>
    </source>
</evidence>
<dbReference type="SUPFAM" id="SSF46785">
    <property type="entry name" value="Winged helix' DNA-binding domain"/>
    <property type="match status" value="1"/>
</dbReference>
<evidence type="ECO:0000313" key="6">
    <source>
        <dbReference type="Proteomes" id="UP000192738"/>
    </source>
</evidence>
<keyword evidence="1" id="KW-0805">Transcription regulation</keyword>
<keyword evidence="3" id="KW-0804">Transcription</keyword>
<dbReference type="STRING" id="112901.SAMN04488500_10424"/>
<dbReference type="GO" id="GO:0003677">
    <property type="term" value="F:DNA binding"/>
    <property type="evidence" value="ECO:0007669"/>
    <property type="project" value="UniProtKB-KW"/>
</dbReference>
<dbReference type="PRINTS" id="PR00598">
    <property type="entry name" value="HTHMARR"/>
</dbReference>